<proteinExistence type="predicted"/>
<dbReference type="RefSeq" id="WP_163964469.1">
    <property type="nucleotide sequence ID" value="NZ_JAAGNX010000002.1"/>
</dbReference>
<evidence type="ECO:0000313" key="3">
    <source>
        <dbReference type="Proteomes" id="UP000478417"/>
    </source>
</evidence>
<gene>
    <name evidence="2" type="ORF">G0Q06_08595</name>
</gene>
<organism evidence="2 3">
    <name type="scientific">Oceanipulchritudo coccoides</name>
    <dbReference type="NCBI Taxonomy" id="2706888"/>
    <lineage>
        <taxon>Bacteria</taxon>
        <taxon>Pseudomonadati</taxon>
        <taxon>Verrucomicrobiota</taxon>
        <taxon>Opitutia</taxon>
        <taxon>Puniceicoccales</taxon>
        <taxon>Oceanipulchritudinaceae</taxon>
        <taxon>Oceanipulchritudo</taxon>
    </lineage>
</organism>
<feature type="transmembrane region" description="Helical" evidence="1">
    <location>
        <begin position="12"/>
        <end position="33"/>
    </location>
</feature>
<comment type="caution">
    <text evidence="2">The sequence shown here is derived from an EMBL/GenBank/DDBJ whole genome shotgun (WGS) entry which is preliminary data.</text>
</comment>
<dbReference type="PROSITE" id="PS00409">
    <property type="entry name" value="PROKAR_NTER_METHYL"/>
    <property type="match status" value="1"/>
</dbReference>
<keyword evidence="1" id="KW-0472">Membrane</keyword>
<name>A0A6B2M2A6_9BACT</name>
<dbReference type="Pfam" id="PF07963">
    <property type="entry name" value="N_methyl"/>
    <property type="match status" value="1"/>
</dbReference>
<keyword evidence="1" id="KW-1133">Transmembrane helix</keyword>
<dbReference type="AlphaFoldDB" id="A0A6B2M2A6"/>
<keyword evidence="3" id="KW-1185">Reference proteome</keyword>
<evidence type="ECO:0000313" key="2">
    <source>
        <dbReference type="EMBL" id="NDV62506.1"/>
    </source>
</evidence>
<sequence length="157" mass="17927">MTHAIHKESSHSGFSLIEAVIAIAIAGIAFFMLTETFFNVLLTLEKLESESDYQKDVRFVRSQIIQIADPDEVEDGGEISTLNLGEAEWSAEIEPTETVDLFQLLLEIEFENPDGEPIPYSERLYLLRPTWGDSFERSALLDDIRRNIEDEAFGRDW</sequence>
<reference evidence="2 3" key="1">
    <citation type="submission" date="2020-02" db="EMBL/GenBank/DDBJ databases">
        <title>Albibacoteraceae fam. nov., the first described family within the subdivision 4 Verrucomicrobia.</title>
        <authorList>
            <person name="Xi F."/>
        </authorList>
    </citation>
    <scope>NUCLEOTIDE SEQUENCE [LARGE SCALE GENOMIC DNA]</scope>
    <source>
        <strain evidence="2 3">CK1056</strain>
    </source>
</reference>
<evidence type="ECO:0000256" key="1">
    <source>
        <dbReference type="SAM" id="Phobius"/>
    </source>
</evidence>
<dbReference type="NCBIfam" id="TIGR02532">
    <property type="entry name" value="IV_pilin_GFxxxE"/>
    <property type="match status" value="1"/>
</dbReference>
<keyword evidence="1" id="KW-0812">Transmembrane</keyword>
<dbReference type="EMBL" id="JAAGNX010000002">
    <property type="protein sequence ID" value="NDV62506.1"/>
    <property type="molecule type" value="Genomic_DNA"/>
</dbReference>
<accession>A0A6B2M2A6</accession>
<dbReference type="InterPro" id="IPR012902">
    <property type="entry name" value="N_methyl_site"/>
</dbReference>
<protein>
    <submittedName>
        <fullName evidence="2">Prepilin-type N-terminal cleavage/methylation domain-containing protein</fullName>
    </submittedName>
</protein>
<dbReference type="Proteomes" id="UP000478417">
    <property type="component" value="Unassembled WGS sequence"/>
</dbReference>